<dbReference type="EMBL" id="PDJD01000001">
    <property type="protein sequence ID" value="PFG19285.1"/>
    <property type="molecule type" value="Genomic_DNA"/>
</dbReference>
<dbReference type="Proteomes" id="UP000224915">
    <property type="component" value="Unassembled WGS sequence"/>
</dbReference>
<organism evidence="1 2">
    <name type="scientific">Serinibacter salmoneus</name>
    <dbReference type="NCBI Taxonomy" id="556530"/>
    <lineage>
        <taxon>Bacteria</taxon>
        <taxon>Bacillati</taxon>
        <taxon>Actinomycetota</taxon>
        <taxon>Actinomycetes</taxon>
        <taxon>Micrococcales</taxon>
        <taxon>Beutenbergiaceae</taxon>
        <taxon>Serinibacter</taxon>
    </lineage>
</organism>
<sequence>MPSEWVVVSADEVTPEVHAWAMHDVDASGQVISFRGGEVIHALTGAGEPVLTAFRSLHLETACDAEPAIGVHIDGTYWTELTVPAGAAPVVEDLLAAITSRARGVARLRE</sequence>
<reference evidence="1 2" key="1">
    <citation type="submission" date="2017-10" db="EMBL/GenBank/DDBJ databases">
        <title>Sequencing the genomes of 1000 actinobacteria strains.</title>
        <authorList>
            <person name="Klenk H.-P."/>
        </authorList>
    </citation>
    <scope>NUCLEOTIDE SEQUENCE [LARGE SCALE GENOMIC DNA]</scope>
    <source>
        <strain evidence="1 2">DSM 21801</strain>
    </source>
</reference>
<comment type="caution">
    <text evidence="1">The sequence shown here is derived from an EMBL/GenBank/DDBJ whole genome shotgun (WGS) entry which is preliminary data.</text>
</comment>
<keyword evidence="2" id="KW-1185">Reference proteome</keyword>
<proteinExistence type="predicted"/>
<evidence type="ECO:0000313" key="1">
    <source>
        <dbReference type="EMBL" id="PFG19285.1"/>
    </source>
</evidence>
<name>A0A2A9CZ56_9MICO</name>
<accession>A0A2A9CZ56</accession>
<protein>
    <submittedName>
        <fullName evidence="1">Uncharacterized protein</fullName>
    </submittedName>
</protein>
<dbReference type="AlphaFoldDB" id="A0A2A9CZ56"/>
<evidence type="ECO:0000313" key="2">
    <source>
        <dbReference type="Proteomes" id="UP000224915"/>
    </source>
</evidence>
<gene>
    <name evidence="1" type="ORF">ATL40_0843</name>
</gene>
<dbReference type="RefSeq" id="WP_098468427.1">
    <property type="nucleotide sequence ID" value="NZ_PDJD01000001.1"/>
</dbReference>
<dbReference type="OrthoDB" id="5116660at2"/>